<comment type="caution">
    <text evidence="3">The sequence shown here is derived from an EMBL/GenBank/DDBJ whole genome shotgun (WGS) entry which is preliminary data.</text>
</comment>
<name>A0A8H3FNX2_9LECA</name>
<gene>
    <name evidence="3" type="ORF">IMSHALPRED_007383</name>
</gene>
<dbReference type="GO" id="GO:0005524">
    <property type="term" value="F:ATP binding"/>
    <property type="evidence" value="ECO:0007669"/>
    <property type="project" value="InterPro"/>
</dbReference>
<dbReference type="InterPro" id="IPR003593">
    <property type="entry name" value="AAA+_ATPase"/>
</dbReference>
<dbReference type="InterPro" id="IPR003959">
    <property type="entry name" value="ATPase_AAA_core"/>
</dbReference>
<dbReference type="InterPro" id="IPR056599">
    <property type="entry name" value="AAA_lid_fung"/>
</dbReference>
<dbReference type="PANTHER" id="PTHR46411:SF3">
    <property type="entry name" value="AAA+ ATPASE DOMAIN-CONTAINING PROTEIN"/>
    <property type="match status" value="1"/>
</dbReference>
<dbReference type="Pfam" id="PF22942">
    <property type="entry name" value="DUF7025"/>
    <property type="match status" value="1"/>
</dbReference>
<organism evidence="3 4">
    <name type="scientific">Imshaugia aleurites</name>
    <dbReference type="NCBI Taxonomy" id="172621"/>
    <lineage>
        <taxon>Eukaryota</taxon>
        <taxon>Fungi</taxon>
        <taxon>Dikarya</taxon>
        <taxon>Ascomycota</taxon>
        <taxon>Pezizomycotina</taxon>
        <taxon>Lecanoromycetes</taxon>
        <taxon>OSLEUM clade</taxon>
        <taxon>Lecanoromycetidae</taxon>
        <taxon>Lecanorales</taxon>
        <taxon>Lecanorineae</taxon>
        <taxon>Parmeliaceae</taxon>
        <taxon>Imshaugia</taxon>
    </lineage>
</organism>
<dbReference type="SUPFAM" id="SSF52540">
    <property type="entry name" value="P-loop containing nucleoside triphosphate hydrolases"/>
    <property type="match status" value="1"/>
</dbReference>
<feature type="region of interest" description="Disordered" evidence="1">
    <location>
        <begin position="124"/>
        <end position="149"/>
    </location>
</feature>
<dbReference type="OrthoDB" id="10042665at2759"/>
<feature type="region of interest" description="Disordered" evidence="1">
    <location>
        <begin position="920"/>
        <end position="966"/>
    </location>
</feature>
<dbReference type="Proteomes" id="UP000664534">
    <property type="component" value="Unassembled WGS sequence"/>
</dbReference>
<dbReference type="CDD" id="cd19481">
    <property type="entry name" value="RecA-like_protease"/>
    <property type="match status" value="1"/>
</dbReference>
<dbReference type="EMBL" id="CAJPDT010000048">
    <property type="protein sequence ID" value="CAF9928098.1"/>
    <property type="molecule type" value="Genomic_DNA"/>
</dbReference>
<feature type="compositionally biased region" description="Basic and acidic residues" evidence="1">
    <location>
        <begin position="947"/>
        <end position="966"/>
    </location>
</feature>
<dbReference type="GO" id="GO:0016887">
    <property type="term" value="F:ATP hydrolysis activity"/>
    <property type="evidence" value="ECO:0007669"/>
    <property type="project" value="InterPro"/>
</dbReference>
<feature type="compositionally biased region" description="Polar residues" evidence="1">
    <location>
        <begin position="1"/>
        <end position="21"/>
    </location>
</feature>
<feature type="domain" description="AAA+ ATPase" evidence="2">
    <location>
        <begin position="665"/>
        <end position="792"/>
    </location>
</feature>
<protein>
    <recommendedName>
        <fullName evidence="2">AAA+ ATPase domain-containing protein</fullName>
    </recommendedName>
</protein>
<dbReference type="Pfam" id="PF00004">
    <property type="entry name" value="AAA"/>
    <property type="match status" value="1"/>
</dbReference>
<proteinExistence type="predicted"/>
<evidence type="ECO:0000313" key="4">
    <source>
        <dbReference type="Proteomes" id="UP000664534"/>
    </source>
</evidence>
<evidence type="ECO:0000313" key="3">
    <source>
        <dbReference type="EMBL" id="CAF9928098.1"/>
    </source>
</evidence>
<keyword evidence="4" id="KW-1185">Reference proteome</keyword>
<dbReference type="Pfam" id="PF23232">
    <property type="entry name" value="AAA_lid_13"/>
    <property type="match status" value="1"/>
</dbReference>
<evidence type="ECO:0000256" key="1">
    <source>
        <dbReference type="SAM" id="MobiDB-lite"/>
    </source>
</evidence>
<evidence type="ECO:0000259" key="2">
    <source>
        <dbReference type="SMART" id="SM00382"/>
    </source>
</evidence>
<feature type="compositionally biased region" description="Acidic residues" evidence="1">
    <location>
        <begin position="988"/>
        <end position="999"/>
    </location>
</feature>
<dbReference type="InterPro" id="IPR027417">
    <property type="entry name" value="P-loop_NTPase"/>
</dbReference>
<feature type="region of interest" description="Disordered" evidence="1">
    <location>
        <begin position="1"/>
        <end position="31"/>
    </location>
</feature>
<feature type="region of interest" description="Disordered" evidence="1">
    <location>
        <begin position="980"/>
        <end position="999"/>
    </location>
</feature>
<dbReference type="Gene3D" id="3.40.50.300">
    <property type="entry name" value="P-loop containing nucleotide triphosphate hydrolases"/>
    <property type="match status" value="1"/>
</dbReference>
<dbReference type="AlphaFoldDB" id="A0A8H3FNX2"/>
<feature type="compositionally biased region" description="Basic and acidic residues" evidence="1">
    <location>
        <begin position="22"/>
        <end position="31"/>
    </location>
</feature>
<reference evidence="3" key="1">
    <citation type="submission" date="2021-03" db="EMBL/GenBank/DDBJ databases">
        <authorList>
            <person name="Tagirdzhanova G."/>
        </authorList>
    </citation>
    <scope>NUCLEOTIDE SEQUENCE</scope>
</reference>
<accession>A0A8H3FNX2</accession>
<dbReference type="SMART" id="SM00382">
    <property type="entry name" value="AAA"/>
    <property type="match status" value="1"/>
</dbReference>
<sequence>MNGQDPQALESGSENTKINGSNHDKRPEVIDPHYDGYAAILKKHLSVVESELSRLKGSLTTKAGVADTNDTAGGFKVGEKDTQAQEANIQRVTPWEWRKVKNECGINLKLPSLIVLAKGHSGAERRSIGRKSTRQSDPSEGGASRPGENPQFGLAQCVAINSRILLSLLRDCTGVEFPEDRNVLLRPFKYLVAYETEIRQALQDAEVLFDQVEAGSGSSDQTEPVQKSNGVSVLNTKYVQEGPEVRAGAANLAPHAFDVSSAKAERDQLRCLVDFMDTDMQGIFEVKRQVAAQTLEDVAFEHLWLLYKPGDLVYSTSTPEDNSTYQAYRVLHVTGGRPILDTANNSHFDPAYSRTWEDESETEEKAQDVIRSSPPSVTSFIIDCFSLDYDGSRLGPKPRRFVIPKYSGKWKVNVFEVCPSFFHPQQDKLYRVLVERGRRFTQLANSTHKQYSGTTLRESRELWQSPLVRMGQLVNYVIYDEEVHSEVMLDQAAGATHYRKAIEKWRLKIGGGIISAPTEADPREVFDPLRVKRGEESYTDVFDDSSIDLKRRNDFINSTTLLRYQNIRDPFLSDDYVMLLPLRVYGYAMLNRKWFPLNINLVSDISPDQVRTTAAGYHDLVLPDGHKKLLQAIVKNQVRDTKHTSDKRDEGPDDFQMDVVKGKGEGLIILLHGAPGVGKTSTAECVAAQLERPLLSITCGDISTNVKQAEETLQEYCTLAYRWRCVLLLDEADVFLAKREKGDIARNALVSVFLRVLEYFSGVIILTTNRVGEFDEAFRSRIHVSLYYPKLSQAATLQIWESSLMRLRKSSLQLDFSEDEIREFAKRHWLDNEGRPSRQWNGRQIKNAFQTALALANWEFLEGNKRHKLERPLLKAGHFDRVAKTSDHFDDYISSIHNTPNDDTFGVIAWRDELRKDTHPALSLGRSQTQEFVPRSKRMAPTRRGAGTRDARADESRKSEGGSDKVRELELQLELLKLKQANGKEEVQAQDEDDEDVEW</sequence>
<dbReference type="InterPro" id="IPR054289">
    <property type="entry name" value="DUF7025"/>
</dbReference>
<dbReference type="PANTHER" id="PTHR46411">
    <property type="entry name" value="FAMILY ATPASE, PUTATIVE-RELATED"/>
    <property type="match status" value="1"/>
</dbReference>